<dbReference type="AlphaFoldDB" id="A0A7X1DDN1"/>
<comment type="caution">
    <text evidence="2">The sequence shown here is derived from an EMBL/GenBank/DDBJ whole genome shotgun (WGS) entry which is preliminary data.</text>
</comment>
<dbReference type="EMBL" id="JAARZO010000001">
    <property type="protein sequence ID" value="MBC2286652.1"/>
    <property type="molecule type" value="Genomic_DNA"/>
</dbReference>
<evidence type="ECO:0000313" key="4">
    <source>
        <dbReference type="Proteomes" id="UP000558070"/>
    </source>
</evidence>
<organism evidence="2 4">
    <name type="scientific">Listeria farberi</name>
    <dbReference type="NCBI Taxonomy" id="2713500"/>
    <lineage>
        <taxon>Bacteria</taxon>
        <taxon>Bacillati</taxon>
        <taxon>Bacillota</taxon>
        <taxon>Bacilli</taxon>
        <taxon>Bacillales</taxon>
        <taxon>Listeriaceae</taxon>
        <taxon>Listeria</taxon>
    </lineage>
</organism>
<dbReference type="RefSeq" id="WP_185318586.1">
    <property type="nucleotide sequence ID" value="NZ_JAARPH010000001.1"/>
</dbReference>
<protein>
    <submittedName>
        <fullName evidence="2">Uncharacterized protein</fullName>
    </submittedName>
</protein>
<evidence type="ECO:0000313" key="2">
    <source>
        <dbReference type="EMBL" id="MBC2286652.1"/>
    </source>
</evidence>
<dbReference type="EMBL" id="JAARPH010000001">
    <property type="protein sequence ID" value="MBC1374392.1"/>
    <property type="molecule type" value="Genomic_DNA"/>
</dbReference>
<sequence length="147" mass="17496">MNLQDVVSKICDYHEMHNNNLFFERVRDCIDSCLSLLNPYFEIDELVAIEKSKKARMHEDSEQLNGIYHEISIKRLHFDPVKQKRDYARIETLLFYLSSYNKWPDDERPNTLEYFVFNVVNAGVSEDAIYSIITKKFKDILSHIELK</sequence>
<accession>A0A7X1DDN1</accession>
<proteinExistence type="predicted"/>
<evidence type="ECO:0000313" key="3">
    <source>
        <dbReference type="Proteomes" id="UP000518829"/>
    </source>
</evidence>
<name>A0A7X1DDN1_9LIST</name>
<dbReference type="Proteomes" id="UP000518829">
    <property type="component" value="Unassembled WGS sequence"/>
</dbReference>
<reference evidence="3 4" key="1">
    <citation type="submission" date="2020-03" db="EMBL/GenBank/DDBJ databases">
        <title>Soil Listeria distribution.</title>
        <authorList>
            <person name="Liao J."/>
            <person name="Wiedmann M."/>
        </authorList>
    </citation>
    <scope>NUCLEOTIDE SEQUENCE [LARGE SCALE GENOMIC DNA]</scope>
    <source>
        <strain evidence="2 4">FSL L7-0072</strain>
        <strain evidence="1 3">FSL L7-1699</strain>
    </source>
</reference>
<gene>
    <name evidence="1" type="ORF">HB839_02490</name>
    <name evidence="2" type="ORF">HCB47_03240</name>
</gene>
<evidence type="ECO:0000313" key="1">
    <source>
        <dbReference type="EMBL" id="MBC1374392.1"/>
    </source>
</evidence>
<dbReference type="Proteomes" id="UP000558070">
    <property type="component" value="Unassembled WGS sequence"/>
</dbReference>
<keyword evidence="3" id="KW-1185">Reference proteome</keyword>